<keyword evidence="5 11" id="KW-0479">Metal-binding</keyword>
<proteinExistence type="inferred from homology"/>
<evidence type="ECO:0000256" key="7">
    <source>
        <dbReference type="ARBA" id="ARBA00022833"/>
    </source>
</evidence>
<evidence type="ECO:0000256" key="2">
    <source>
        <dbReference type="ARBA" id="ARBA00022475"/>
    </source>
</evidence>
<evidence type="ECO:0000256" key="6">
    <source>
        <dbReference type="ARBA" id="ARBA00022801"/>
    </source>
</evidence>
<evidence type="ECO:0000256" key="8">
    <source>
        <dbReference type="ARBA" id="ARBA00022989"/>
    </source>
</evidence>
<dbReference type="PANTHER" id="PTHR43221:SF2">
    <property type="entry name" value="PROTEASE HTPX HOMOLOG"/>
    <property type="match status" value="1"/>
</dbReference>
<comment type="caution">
    <text evidence="13">The sequence shown here is derived from an EMBL/GenBank/DDBJ whole genome shotgun (WGS) entry which is preliminary data.</text>
</comment>
<keyword evidence="6 11" id="KW-0378">Hydrolase</keyword>
<evidence type="ECO:0000256" key="4">
    <source>
        <dbReference type="ARBA" id="ARBA00022692"/>
    </source>
</evidence>
<evidence type="ECO:0000256" key="5">
    <source>
        <dbReference type="ARBA" id="ARBA00022723"/>
    </source>
</evidence>
<organism evidence="13 14">
    <name type="scientific">Methanothermococcus okinawensis</name>
    <dbReference type="NCBI Taxonomy" id="155863"/>
    <lineage>
        <taxon>Archaea</taxon>
        <taxon>Methanobacteriati</taxon>
        <taxon>Methanobacteriota</taxon>
        <taxon>Methanomada group</taxon>
        <taxon>Methanococci</taxon>
        <taxon>Methanococcales</taxon>
        <taxon>Methanococcaceae</taxon>
        <taxon>Methanothermococcus</taxon>
    </lineage>
</organism>
<gene>
    <name evidence="11" type="primary">htpX</name>
    <name evidence="13" type="ORF">EYG76_02615</name>
</gene>
<feature type="domain" description="Peptidase M48" evidence="12">
    <location>
        <begin position="63"/>
        <end position="277"/>
    </location>
</feature>
<dbReference type="HAMAP" id="MF_00188">
    <property type="entry name" value="Pept_M48_protease_HtpX"/>
    <property type="match status" value="1"/>
</dbReference>
<dbReference type="InterPro" id="IPR050083">
    <property type="entry name" value="HtpX_protease"/>
</dbReference>
<dbReference type="GO" id="GO:0006508">
    <property type="term" value="P:proteolysis"/>
    <property type="evidence" value="ECO:0007669"/>
    <property type="project" value="UniProtKB-KW"/>
</dbReference>
<name>A0A832YS30_9EURY</name>
<dbReference type="Gene3D" id="3.30.2010.10">
    <property type="entry name" value="Metalloproteases ('zincins'), catalytic domain"/>
    <property type="match status" value="1"/>
</dbReference>
<feature type="binding site" evidence="11">
    <location>
        <position position="204"/>
    </location>
    <ligand>
        <name>Zn(2+)</name>
        <dbReference type="ChEBI" id="CHEBI:29105"/>
        <note>catalytic</note>
    </ligand>
</feature>
<dbReference type="EC" id="3.4.24.-" evidence="11"/>
<feature type="transmembrane region" description="Helical" evidence="11">
    <location>
        <begin position="139"/>
        <end position="158"/>
    </location>
</feature>
<evidence type="ECO:0000313" key="14">
    <source>
        <dbReference type="Proteomes" id="UP000605144"/>
    </source>
</evidence>
<reference evidence="13" key="1">
    <citation type="journal article" date="2020" name="ISME J.">
        <title>Gammaproteobacteria mediating utilization of methyl-, sulfur- and petroleum organic compounds in deep ocean hydrothermal plumes.</title>
        <authorList>
            <person name="Zhou Z."/>
            <person name="Liu Y."/>
            <person name="Pan J."/>
            <person name="Cron B.R."/>
            <person name="Toner B.M."/>
            <person name="Anantharaman K."/>
            <person name="Breier J.A."/>
            <person name="Dick G.J."/>
            <person name="Li M."/>
        </authorList>
    </citation>
    <scope>NUCLEOTIDE SEQUENCE</scope>
    <source>
        <strain evidence="13">SZUA-1385</strain>
    </source>
</reference>
<dbReference type="InterPro" id="IPR022919">
    <property type="entry name" value="Pept_M48_protease_HtpX"/>
</dbReference>
<comment type="cofactor">
    <cofactor evidence="11">
        <name>Zn(2+)</name>
        <dbReference type="ChEBI" id="CHEBI:29105"/>
    </cofactor>
    <text evidence="11">Binds 1 zinc ion per subunit.</text>
</comment>
<keyword evidence="9 11" id="KW-0482">Metalloprotease</keyword>
<accession>A0A832YS30</accession>
<dbReference type="AlphaFoldDB" id="A0A832YS30"/>
<evidence type="ECO:0000256" key="9">
    <source>
        <dbReference type="ARBA" id="ARBA00023049"/>
    </source>
</evidence>
<comment type="similarity">
    <text evidence="1 11">Belongs to the peptidase M48B family.</text>
</comment>
<evidence type="ECO:0000259" key="12">
    <source>
        <dbReference type="Pfam" id="PF01435"/>
    </source>
</evidence>
<keyword evidence="10 11" id="KW-0472">Membrane</keyword>
<dbReference type="CDD" id="cd07336">
    <property type="entry name" value="M48B_HtpX_like"/>
    <property type="match status" value="1"/>
</dbReference>
<dbReference type="Proteomes" id="UP000605144">
    <property type="component" value="Unassembled WGS sequence"/>
</dbReference>
<evidence type="ECO:0000313" key="13">
    <source>
        <dbReference type="EMBL" id="HIP17180.1"/>
    </source>
</evidence>
<dbReference type="GO" id="GO:0008270">
    <property type="term" value="F:zinc ion binding"/>
    <property type="evidence" value="ECO:0007669"/>
    <property type="project" value="UniProtKB-UniRule"/>
</dbReference>
<keyword evidence="3 11" id="KW-0645">Protease</keyword>
<dbReference type="EMBL" id="DQSV01000052">
    <property type="protein sequence ID" value="HIP17180.1"/>
    <property type="molecule type" value="Genomic_DNA"/>
</dbReference>
<feature type="active site" evidence="11">
    <location>
        <position position="130"/>
    </location>
</feature>
<dbReference type="GO" id="GO:0004222">
    <property type="term" value="F:metalloendopeptidase activity"/>
    <property type="evidence" value="ECO:0007669"/>
    <property type="project" value="UniProtKB-UniRule"/>
</dbReference>
<evidence type="ECO:0000256" key="11">
    <source>
        <dbReference type="HAMAP-Rule" id="MF_00188"/>
    </source>
</evidence>
<feature type="transmembrane region" description="Helical" evidence="11">
    <location>
        <begin position="30"/>
        <end position="47"/>
    </location>
</feature>
<dbReference type="GO" id="GO:0005886">
    <property type="term" value="C:plasma membrane"/>
    <property type="evidence" value="ECO:0007669"/>
    <property type="project" value="UniProtKB-SubCell"/>
</dbReference>
<feature type="binding site" evidence="11">
    <location>
        <position position="133"/>
    </location>
    <ligand>
        <name>Zn(2+)</name>
        <dbReference type="ChEBI" id="CHEBI:29105"/>
        <note>catalytic</note>
    </ligand>
</feature>
<evidence type="ECO:0000256" key="1">
    <source>
        <dbReference type="ARBA" id="ARBA00009779"/>
    </source>
</evidence>
<keyword evidence="8 11" id="KW-1133">Transmembrane helix</keyword>
<sequence length="285" mass="31468">MMSTLKTIILMALLTGLLYGACLLFSIPPLIAILIALIPNLIAYFFSDKIVLMSYGAKIVDEREAPSLHRIVEKVSMKAGVPKPKIAIVETPTPNAFATGRNPEHAVVAVTTGIMNLLTPQELEGVIAHEISHIKHRDILISSIVAVIAGAIVYLAHMLQWGMFFRFGSDDENNPLEILGSLLFIIFAPIAATIIQFAISRQREYYADEGGAKYSHPIYLANALAKLEKGVSMYPMEGGNPATEHMFIVNPFRGESILRLFSTHPPTEERIKRLLEMAKNPKYIA</sequence>
<keyword evidence="7 11" id="KW-0862">Zinc</keyword>
<feature type="transmembrane region" description="Helical" evidence="11">
    <location>
        <begin position="178"/>
        <end position="199"/>
    </location>
</feature>
<keyword evidence="4 11" id="KW-0812">Transmembrane</keyword>
<dbReference type="Pfam" id="PF01435">
    <property type="entry name" value="Peptidase_M48"/>
    <property type="match status" value="1"/>
</dbReference>
<feature type="binding site" evidence="11">
    <location>
        <position position="129"/>
    </location>
    <ligand>
        <name>Zn(2+)</name>
        <dbReference type="ChEBI" id="CHEBI:29105"/>
        <note>catalytic</note>
    </ligand>
</feature>
<keyword evidence="2 11" id="KW-1003">Cell membrane</keyword>
<comment type="subcellular location">
    <subcellularLocation>
        <location evidence="11">Cell membrane</location>
        <topology evidence="11">Multi-pass membrane protein</topology>
    </subcellularLocation>
</comment>
<protein>
    <recommendedName>
        <fullName evidence="11">Protease HtpX homolog</fullName>
        <ecNumber evidence="11">3.4.24.-</ecNumber>
    </recommendedName>
</protein>
<dbReference type="PANTHER" id="PTHR43221">
    <property type="entry name" value="PROTEASE HTPX"/>
    <property type="match status" value="1"/>
</dbReference>
<dbReference type="InterPro" id="IPR001915">
    <property type="entry name" value="Peptidase_M48"/>
</dbReference>
<evidence type="ECO:0000256" key="10">
    <source>
        <dbReference type="ARBA" id="ARBA00023136"/>
    </source>
</evidence>
<evidence type="ECO:0000256" key="3">
    <source>
        <dbReference type="ARBA" id="ARBA00022670"/>
    </source>
</evidence>